<dbReference type="AlphaFoldDB" id="A0A8H6EHU3"/>
<name>A0A8H6EHU3_9HELO</name>
<keyword evidence="3" id="KW-1185">Reference proteome</keyword>
<dbReference type="RefSeq" id="XP_037191694.1">
    <property type="nucleotide sequence ID" value="XM_037336484.1"/>
</dbReference>
<evidence type="ECO:0000313" key="2">
    <source>
        <dbReference type="EMBL" id="KAF5872748.1"/>
    </source>
</evidence>
<organism evidence="2 3">
    <name type="scientific">Botrytis fragariae</name>
    <dbReference type="NCBI Taxonomy" id="1964551"/>
    <lineage>
        <taxon>Eukaryota</taxon>
        <taxon>Fungi</taxon>
        <taxon>Dikarya</taxon>
        <taxon>Ascomycota</taxon>
        <taxon>Pezizomycotina</taxon>
        <taxon>Leotiomycetes</taxon>
        <taxon>Helotiales</taxon>
        <taxon>Sclerotiniaceae</taxon>
        <taxon>Botrytis</taxon>
    </lineage>
</organism>
<accession>A0A8H6EHU3</accession>
<feature type="transmembrane region" description="Helical" evidence="1">
    <location>
        <begin position="66"/>
        <end position="86"/>
    </location>
</feature>
<feature type="transmembrane region" description="Helical" evidence="1">
    <location>
        <begin position="42"/>
        <end position="59"/>
    </location>
</feature>
<dbReference type="Proteomes" id="UP000531561">
    <property type="component" value="Unassembled WGS sequence"/>
</dbReference>
<proteinExistence type="predicted"/>
<sequence>MKLSRPGWALSIIAVATIITQIATLINPSSFIQDFKVDSAEAVRLIAFLLILINGYDLMGALQDNWAVYKFGIVARIAAAFLFWSFGPTWNIMVGVEIATLSVLVAAMVAA</sequence>
<gene>
    <name evidence="2" type="ORF">Bfra_006111</name>
</gene>
<dbReference type="OrthoDB" id="3545927at2759"/>
<evidence type="ECO:0000313" key="3">
    <source>
        <dbReference type="Proteomes" id="UP000531561"/>
    </source>
</evidence>
<keyword evidence="1" id="KW-0472">Membrane</keyword>
<dbReference type="GeneID" id="59260176"/>
<protein>
    <submittedName>
        <fullName evidence="2">Uncharacterized protein</fullName>
    </submittedName>
</protein>
<reference evidence="2 3" key="1">
    <citation type="journal article" date="2020" name="Phytopathology">
        <title>A high-quality genome resource of Botrytis fragariae, a new and rapidly spreading fungal pathogen causing strawberry gray mold in the U.S.A.</title>
        <authorList>
            <person name="Wu Y."/>
            <person name="Saski C.A."/>
            <person name="Schnabel G."/>
            <person name="Xiao S."/>
            <person name="Hu M."/>
        </authorList>
    </citation>
    <scope>NUCLEOTIDE SEQUENCE [LARGE SCALE GENOMIC DNA]</scope>
    <source>
        <strain evidence="2 3">BVB16</strain>
    </source>
</reference>
<comment type="caution">
    <text evidence="2">The sequence shown here is derived from an EMBL/GenBank/DDBJ whole genome shotgun (WGS) entry which is preliminary data.</text>
</comment>
<feature type="transmembrane region" description="Helical" evidence="1">
    <location>
        <begin position="7"/>
        <end position="26"/>
    </location>
</feature>
<evidence type="ECO:0000256" key="1">
    <source>
        <dbReference type="SAM" id="Phobius"/>
    </source>
</evidence>
<dbReference type="EMBL" id="JABFCT010000010">
    <property type="protein sequence ID" value="KAF5872748.1"/>
    <property type="molecule type" value="Genomic_DNA"/>
</dbReference>
<keyword evidence="1" id="KW-1133">Transmembrane helix</keyword>
<keyword evidence="1" id="KW-0812">Transmembrane</keyword>